<reference evidence="3" key="1">
    <citation type="submission" date="2013-01" db="EMBL/GenBank/DDBJ databases">
        <title>Draft Genome Sequence of a Mulberry Tree, Morus notabilis C.K. Schneid.</title>
        <authorList>
            <person name="He N."/>
            <person name="Zhao S."/>
        </authorList>
    </citation>
    <scope>NUCLEOTIDE SEQUENCE</scope>
</reference>
<evidence type="ECO:0000313" key="2">
    <source>
        <dbReference type="EMBL" id="EXB28913.1"/>
    </source>
</evidence>
<name>W9QD55_9ROSA</name>
<feature type="compositionally biased region" description="Polar residues" evidence="1">
    <location>
        <begin position="52"/>
        <end position="62"/>
    </location>
</feature>
<dbReference type="EMBL" id="KE343425">
    <property type="protein sequence ID" value="EXB28913.1"/>
    <property type="molecule type" value="Genomic_DNA"/>
</dbReference>
<feature type="compositionally biased region" description="Basic and acidic residues" evidence="1">
    <location>
        <begin position="41"/>
        <end position="51"/>
    </location>
</feature>
<protein>
    <recommendedName>
        <fullName evidence="4">CCHC-type domain-containing protein</fullName>
    </recommendedName>
</protein>
<feature type="region of interest" description="Disordered" evidence="1">
    <location>
        <begin position="1"/>
        <end position="66"/>
    </location>
</feature>
<organism evidence="2 3">
    <name type="scientific">Morus notabilis</name>
    <dbReference type="NCBI Taxonomy" id="981085"/>
    <lineage>
        <taxon>Eukaryota</taxon>
        <taxon>Viridiplantae</taxon>
        <taxon>Streptophyta</taxon>
        <taxon>Embryophyta</taxon>
        <taxon>Tracheophyta</taxon>
        <taxon>Spermatophyta</taxon>
        <taxon>Magnoliopsida</taxon>
        <taxon>eudicotyledons</taxon>
        <taxon>Gunneridae</taxon>
        <taxon>Pentapetalae</taxon>
        <taxon>rosids</taxon>
        <taxon>fabids</taxon>
        <taxon>Rosales</taxon>
        <taxon>Moraceae</taxon>
        <taxon>Moreae</taxon>
        <taxon>Morus</taxon>
    </lineage>
</organism>
<dbReference type="GO" id="GO:0003676">
    <property type="term" value="F:nucleic acid binding"/>
    <property type="evidence" value="ECO:0007669"/>
    <property type="project" value="InterPro"/>
</dbReference>
<evidence type="ECO:0008006" key="4">
    <source>
        <dbReference type="Google" id="ProtNLM"/>
    </source>
</evidence>
<evidence type="ECO:0000256" key="1">
    <source>
        <dbReference type="SAM" id="MobiDB-lite"/>
    </source>
</evidence>
<dbReference type="Proteomes" id="UP000030645">
    <property type="component" value="Unassembled WGS sequence"/>
</dbReference>
<gene>
    <name evidence="2" type="ORF">L484_012672</name>
</gene>
<evidence type="ECO:0000313" key="3">
    <source>
        <dbReference type="Proteomes" id="UP000030645"/>
    </source>
</evidence>
<dbReference type="InterPro" id="IPR036875">
    <property type="entry name" value="Znf_CCHC_sf"/>
</dbReference>
<dbReference type="GO" id="GO:0008270">
    <property type="term" value="F:zinc ion binding"/>
    <property type="evidence" value="ECO:0007669"/>
    <property type="project" value="InterPro"/>
</dbReference>
<proteinExistence type="predicted"/>
<dbReference type="SUPFAM" id="SSF57756">
    <property type="entry name" value="Retrovirus zinc finger-like domains"/>
    <property type="match status" value="1"/>
</dbReference>
<sequence>MKNKKSQSVLMVSDQGDNSQKKGDCSQKKKFFSQNKAGKKYFKEGNHEKSGSHNANTSATGTKNERFKGNCNFCHKYGHNKVDCRKFKAWLDKKGIQKPKESN</sequence>
<keyword evidence="3" id="KW-1185">Reference proteome</keyword>
<dbReference type="AlphaFoldDB" id="W9QD55"/>
<feature type="compositionally biased region" description="Polar residues" evidence="1">
    <location>
        <begin position="1"/>
        <end position="18"/>
    </location>
</feature>
<accession>W9QD55</accession>